<name>A0A845FE23_9BACI</name>
<reference evidence="2 3" key="1">
    <citation type="submission" date="2019-11" db="EMBL/GenBank/DDBJ databases">
        <title>Genome sequences of 17 halophilic strains isolated from different environments.</title>
        <authorList>
            <person name="Furrow R.E."/>
        </authorList>
    </citation>
    <scope>NUCLEOTIDE SEQUENCE [LARGE SCALE GENOMIC DNA]</scope>
    <source>
        <strain evidence="2 3">SL-4</strain>
    </source>
</reference>
<dbReference type="AlphaFoldDB" id="A0A845FE23"/>
<sequence>MRNFLAVLIVWNLAFLMLLPRFTSSPGIPYDKHYFEFPLEEIHGTYIALFLLLLVVLFPLSLVINKMVKRLEVGKFFIKLGLYLPLCSTVWIIFFPYLNFGNEMIIVVVSFAMIYELLGKLNQQTIKKLVKRALAVSFVAASIFYFGFSL</sequence>
<feature type="transmembrane region" description="Helical" evidence="1">
    <location>
        <begin position="100"/>
        <end position="118"/>
    </location>
</feature>
<comment type="caution">
    <text evidence="2">The sequence shown here is derived from an EMBL/GenBank/DDBJ whole genome shotgun (WGS) entry which is preliminary data.</text>
</comment>
<evidence type="ECO:0000313" key="2">
    <source>
        <dbReference type="EMBL" id="MYL71805.1"/>
    </source>
</evidence>
<keyword evidence="1" id="KW-0812">Transmembrane</keyword>
<gene>
    <name evidence="2" type="ORF">GLW00_13140</name>
</gene>
<feature type="transmembrane region" description="Helical" evidence="1">
    <location>
        <begin position="76"/>
        <end position="94"/>
    </location>
</feature>
<protein>
    <submittedName>
        <fullName evidence="2">Uncharacterized protein</fullName>
    </submittedName>
</protein>
<dbReference type="OrthoDB" id="9878189at2"/>
<organism evidence="2 3">
    <name type="scientific">Halobacillus litoralis</name>
    <dbReference type="NCBI Taxonomy" id="45668"/>
    <lineage>
        <taxon>Bacteria</taxon>
        <taxon>Bacillati</taxon>
        <taxon>Bacillota</taxon>
        <taxon>Bacilli</taxon>
        <taxon>Bacillales</taxon>
        <taxon>Bacillaceae</taxon>
        <taxon>Halobacillus</taxon>
    </lineage>
</organism>
<dbReference type="GeneID" id="78007948"/>
<dbReference type="Proteomes" id="UP000450457">
    <property type="component" value="Unassembled WGS sequence"/>
</dbReference>
<feature type="transmembrane region" description="Helical" evidence="1">
    <location>
        <begin position="43"/>
        <end position="64"/>
    </location>
</feature>
<accession>A0A845FE23</accession>
<keyword evidence="1" id="KW-0472">Membrane</keyword>
<dbReference type="RefSeq" id="WP_160914760.1">
    <property type="nucleotide sequence ID" value="NZ_WMFA01000004.1"/>
</dbReference>
<keyword evidence="1" id="KW-1133">Transmembrane helix</keyword>
<feature type="transmembrane region" description="Helical" evidence="1">
    <location>
        <begin position="130"/>
        <end position="148"/>
    </location>
</feature>
<evidence type="ECO:0000256" key="1">
    <source>
        <dbReference type="SAM" id="Phobius"/>
    </source>
</evidence>
<evidence type="ECO:0000313" key="3">
    <source>
        <dbReference type="Proteomes" id="UP000450457"/>
    </source>
</evidence>
<proteinExistence type="predicted"/>
<dbReference type="EMBL" id="WMFA01000004">
    <property type="protein sequence ID" value="MYL71805.1"/>
    <property type="molecule type" value="Genomic_DNA"/>
</dbReference>